<evidence type="ECO:0000259" key="2">
    <source>
        <dbReference type="Pfam" id="PF20150"/>
    </source>
</evidence>
<keyword evidence="4" id="KW-1185">Reference proteome</keyword>
<protein>
    <recommendedName>
        <fullName evidence="2">2EXR domain-containing protein</fullName>
    </recommendedName>
</protein>
<reference evidence="3 4" key="1">
    <citation type="journal article" date="2024" name="Commun. Biol.">
        <title>Comparative genomic analysis of thermophilic fungi reveals convergent evolutionary adaptations and gene losses.</title>
        <authorList>
            <person name="Steindorff A.S."/>
            <person name="Aguilar-Pontes M.V."/>
            <person name="Robinson A.J."/>
            <person name="Andreopoulos B."/>
            <person name="LaButti K."/>
            <person name="Kuo A."/>
            <person name="Mondo S."/>
            <person name="Riley R."/>
            <person name="Otillar R."/>
            <person name="Haridas S."/>
            <person name="Lipzen A."/>
            <person name="Grimwood J."/>
            <person name="Schmutz J."/>
            <person name="Clum A."/>
            <person name="Reid I.D."/>
            <person name="Moisan M.C."/>
            <person name="Butler G."/>
            <person name="Nguyen T.T.M."/>
            <person name="Dewar K."/>
            <person name="Conant G."/>
            <person name="Drula E."/>
            <person name="Henrissat B."/>
            <person name="Hansel C."/>
            <person name="Singer S."/>
            <person name="Hutchinson M.I."/>
            <person name="de Vries R.P."/>
            <person name="Natvig D.O."/>
            <person name="Powell A.J."/>
            <person name="Tsang A."/>
            <person name="Grigoriev I.V."/>
        </authorList>
    </citation>
    <scope>NUCLEOTIDE SEQUENCE [LARGE SCALE GENOMIC DNA]</scope>
    <source>
        <strain evidence="3 4">CBS 494.80</strain>
    </source>
</reference>
<dbReference type="InterPro" id="IPR045518">
    <property type="entry name" value="2EXR"/>
</dbReference>
<dbReference type="PANTHER" id="PTHR35910:SF6">
    <property type="entry name" value="2EXR DOMAIN-CONTAINING PROTEIN"/>
    <property type="match status" value="1"/>
</dbReference>
<feature type="domain" description="2EXR" evidence="2">
    <location>
        <begin position="19"/>
        <end position="101"/>
    </location>
</feature>
<proteinExistence type="predicted"/>
<dbReference type="EMBL" id="JAZHXI010000017">
    <property type="protein sequence ID" value="KAL2062443.1"/>
    <property type="molecule type" value="Genomic_DNA"/>
</dbReference>
<feature type="region of interest" description="Disordered" evidence="1">
    <location>
        <begin position="339"/>
        <end position="406"/>
    </location>
</feature>
<dbReference type="Proteomes" id="UP001595075">
    <property type="component" value="Unassembled WGS sequence"/>
</dbReference>
<organism evidence="3 4">
    <name type="scientific">Oculimacula yallundae</name>
    <dbReference type="NCBI Taxonomy" id="86028"/>
    <lineage>
        <taxon>Eukaryota</taxon>
        <taxon>Fungi</taxon>
        <taxon>Dikarya</taxon>
        <taxon>Ascomycota</taxon>
        <taxon>Pezizomycotina</taxon>
        <taxon>Leotiomycetes</taxon>
        <taxon>Helotiales</taxon>
        <taxon>Ploettnerulaceae</taxon>
        <taxon>Oculimacula</taxon>
    </lineage>
</organism>
<dbReference type="PANTHER" id="PTHR35910">
    <property type="entry name" value="2EXR DOMAIN-CONTAINING PROTEIN"/>
    <property type="match status" value="1"/>
</dbReference>
<feature type="compositionally biased region" description="Polar residues" evidence="1">
    <location>
        <begin position="375"/>
        <end position="384"/>
    </location>
</feature>
<evidence type="ECO:0000256" key="1">
    <source>
        <dbReference type="SAM" id="MobiDB-lite"/>
    </source>
</evidence>
<dbReference type="Pfam" id="PF20150">
    <property type="entry name" value="2EXR"/>
    <property type="match status" value="1"/>
</dbReference>
<comment type="caution">
    <text evidence="3">The sequence shown here is derived from an EMBL/GenBank/DDBJ whole genome shotgun (WGS) entry which is preliminary data.</text>
</comment>
<evidence type="ECO:0000313" key="4">
    <source>
        <dbReference type="Proteomes" id="UP001595075"/>
    </source>
</evidence>
<name>A0ABR4BXS1_9HELO</name>
<accession>A0ABR4BXS1</accession>
<evidence type="ECO:0000313" key="3">
    <source>
        <dbReference type="EMBL" id="KAL2062443.1"/>
    </source>
</evidence>
<gene>
    <name evidence="3" type="ORF">VTL71DRAFT_6709</name>
</gene>
<sequence length="406" mass="46159">MSIVQSKITRAPGSSLSTFHLFAQLPQELQVMIWKFALPRMRIIQGFPDDETVTLINLPQQRDPSMLKVNRQSRNEALRLFQKRAQPSNGVVYFSSSFDILYLDLFHHLRKRIACPKADRWGISVQELDKGEHIALRLRAASRLYHTGLEFFISYLTMLWTTSSLLEVTIVVDDRDDEVEHPWLRDAVSYAARVASEKVLSWKKSDGVFWKHPNVELVTKSYFEVHFVAKAMEHYWPVPLIENIEPYSRNSDCILEYGETEYTCEAESKTFVNDGSSSSNLIATDDDELLSSPQLSYQGGLNESLVVACHSPDASDDDEMPKLTQFNWVKLNQSRVEVSDSSDVSDYDKSPEPPQLSEVYSSPNTSDDDELPVSPQFSRETSCESLADARYSSDVQSSIAIPHRGK</sequence>